<reference evidence="2" key="1">
    <citation type="submission" date="2022-08" db="EMBL/GenBank/DDBJ databases">
        <title>A Global Phylogenomic Analysis of the Shiitake Genus Lentinula.</title>
        <authorList>
            <consortium name="DOE Joint Genome Institute"/>
            <person name="Sierra-Patev S."/>
            <person name="Min B."/>
            <person name="Naranjo-Ortiz M."/>
            <person name="Looney B."/>
            <person name="Konkel Z."/>
            <person name="Slot J.C."/>
            <person name="Sakamoto Y."/>
            <person name="Steenwyk J.L."/>
            <person name="Rokas A."/>
            <person name="Carro J."/>
            <person name="Camarero S."/>
            <person name="Ferreira P."/>
            <person name="Molpeceres G."/>
            <person name="Ruiz-Duenas F.J."/>
            <person name="Serrano A."/>
            <person name="Henrissat B."/>
            <person name="Drula E."/>
            <person name="Hughes K.W."/>
            <person name="Mata J.L."/>
            <person name="Ishikawa N.K."/>
            <person name="Vargas-Isla R."/>
            <person name="Ushijima S."/>
            <person name="Smith C.A."/>
            <person name="Ahrendt S."/>
            <person name="Andreopoulos W."/>
            <person name="He G."/>
            <person name="Labutti K."/>
            <person name="Lipzen A."/>
            <person name="Ng V."/>
            <person name="Riley R."/>
            <person name="Sandor L."/>
            <person name="Barry K."/>
            <person name="Martinez A.T."/>
            <person name="Xiao Y."/>
            <person name="Gibbons J.G."/>
            <person name="Terashima K."/>
            <person name="Grigoriev I.V."/>
            <person name="Hibbett D.S."/>
        </authorList>
    </citation>
    <scope>NUCLEOTIDE SEQUENCE</scope>
    <source>
        <strain evidence="2">JLM2183</strain>
    </source>
</reference>
<dbReference type="OrthoDB" id="2907910at2759"/>
<proteinExistence type="predicted"/>
<feature type="compositionally biased region" description="Polar residues" evidence="1">
    <location>
        <begin position="1"/>
        <end position="16"/>
    </location>
</feature>
<organism evidence="2 3">
    <name type="scientific">Lentinula aciculospora</name>
    <dbReference type="NCBI Taxonomy" id="153920"/>
    <lineage>
        <taxon>Eukaryota</taxon>
        <taxon>Fungi</taxon>
        <taxon>Dikarya</taxon>
        <taxon>Basidiomycota</taxon>
        <taxon>Agaricomycotina</taxon>
        <taxon>Agaricomycetes</taxon>
        <taxon>Agaricomycetidae</taxon>
        <taxon>Agaricales</taxon>
        <taxon>Marasmiineae</taxon>
        <taxon>Omphalotaceae</taxon>
        <taxon>Lentinula</taxon>
    </lineage>
</organism>
<evidence type="ECO:0000313" key="3">
    <source>
        <dbReference type="Proteomes" id="UP001150266"/>
    </source>
</evidence>
<dbReference type="Proteomes" id="UP001150266">
    <property type="component" value="Unassembled WGS sequence"/>
</dbReference>
<accession>A0A9W9AEW6</accession>
<feature type="region of interest" description="Disordered" evidence="1">
    <location>
        <begin position="1"/>
        <end position="27"/>
    </location>
</feature>
<sequence length="353" mass="39457">MDISATFRTTGDTTSLHPHHQGDLYENNPPHPAVTAMQQHTHTSVVAWPKNVGYQNDFRNVRASHQQPRGETHCIGVEPPAVFSENTAVFRSGRVGECKTTSSSSASSMLYYIRKAQERIKAQQPLRRARPEDCESGFRKVSDLEARKTTLTGVVPGKLHKSGGINETRWPPRAPSSSLLSDPSDIFCRSDDGRSDDEDKSNVDDFFQLCGSPIASRRVSSSFLESSYRYKEPAIGPKLDIMSSDLMEFLEHEHASLLRRQREHSSGRFSEVAVADSRNEVRNRDTTRYACEVSKGIDTLTLENALTAELPRQRKTKSLNSVVVHTTVELKCPRPVRAISFQSVEGQLLGCWL</sequence>
<dbReference type="EMBL" id="JAOTPV010000006">
    <property type="protein sequence ID" value="KAJ4481206.1"/>
    <property type="molecule type" value="Genomic_DNA"/>
</dbReference>
<keyword evidence="3" id="KW-1185">Reference proteome</keyword>
<evidence type="ECO:0000313" key="2">
    <source>
        <dbReference type="EMBL" id="KAJ4481206.1"/>
    </source>
</evidence>
<evidence type="ECO:0000256" key="1">
    <source>
        <dbReference type="SAM" id="MobiDB-lite"/>
    </source>
</evidence>
<comment type="caution">
    <text evidence="2">The sequence shown here is derived from an EMBL/GenBank/DDBJ whole genome shotgun (WGS) entry which is preliminary data.</text>
</comment>
<protein>
    <submittedName>
        <fullName evidence="2">Uncharacterized protein</fullName>
    </submittedName>
</protein>
<feature type="compositionally biased region" description="Low complexity" evidence="1">
    <location>
        <begin position="175"/>
        <end position="185"/>
    </location>
</feature>
<name>A0A9W9AEW6_9AGAR</name>
<dbReference type="AlphaFoldDB" id="A0A9W9AEW6"/>
<feature type="region of interest" description="Disordered" evidence="1">
    <location>
        <begin position="155"/>
        <end position="200"/>
    </location>
</feature>
<gene>
    <name evidence="2" type="ORF">J3R30DRAFT_3700825</name>
</gene>